<evidence type="ECO:0000256" key="2">
    <source>
        <dbReference type="SAM" id="SignalP"/>
    </source>
</evidence>
<dbReference type="GeneID" id="69057635"/>
<feature type="compositionally biased region" description="Low complexity" evidence="1">
    <location>
        <begin position="238"/>
        <end position="256"/>
    </location>
</feature>
<evidence type="ECO:0000313" key="4">
    <source>
        <dbReference type="Proteomes" id="UP000465035"/>
    </source>
</evidence>
<dbReference type="RefSeq" id="WP_003552777.1">
    <property type="nucleotide sequence ID" value="NZ_CABKOL010000106.1"/>
</dbReference>
<evidence type="ECO:0000313" key="3">
    <source>
        <dbReference type="EMBL" id="QHB51550.1"/>
    </source>
</evidence>
<dbReference type="Proteomes" id="UP000465035">
    <property type="component" value="Chromosome"/>
</dbReference>
<sequence>MKNNLKRSLLISAAALGFFAVAGVSNGQTASAKTYAKVKSNQTLSMNPSDRNVNFTGSSALYTKASTLKGAKLVASASQLSSFANSNSSDHNVRAYRIAKTNRGSIYYKVVTFNGLYRGWIYGGKSNADFGGGLKGYNTLTPAALTTDQKNGTFKIANPGNANDGKTVTYKEPSWTQYKVGRQILDSSAYAGKTFTIDQAANRTREGDLWVHITATDSGNSGANGWILYSGLTAVSSPSSSSSSSSSTTPTTTAPTNPADKILRITFVDPNGNTIKSINYTNNSAVGGNTLGTANGSTWTLNTSDVTSIQDQAAKALAGTGYTLANNTLTDDQKTSLAQAKFGSTVQLKTVAGNSSSTATKQASSVIVPSAVNQSTTYNWWDILHLFQINDSSVNAMTAFSDQYDNTKVDFPHVWNQDQWLPTSSDQKYSAQDLANMKPDDQAYKNIIASFSGVAFNLDANSLNLAFRQAVAGKYIAPSNFSISGNQGATFTNGDALSAVYANNALLTLKSPMYPQFVQKNGKWTIEWDQVSYTAQSAGNGTYGNPVQVMYSYNLAVK</sequence>
<organism evidence="3 4">
    <name type="scientific">Lentilactobacillus hilgardii</name>
    <name type="common">Lactobacillus hilgardii</name>
    <dbReference type="NCBI Taxonomy" id="1588"/>
    <lineage>
        <taxon>Bacteria</taxon>
        <taxon>Bacillati</taxon>
        <taxon>Bacillota</taxon>
        <taxon>Bacilli</taxon>
        <taxon>Lactobacillales</taxon>
        <taxon>Lactobacillaceae</taxon>
        <taxon>Lentilactobacillus</taxon>
    </lineage>
</organism>
<feature type="chain" id="PRO_5038348288" evidence="2">
    <location>
        <begin position="23"/>
        <end position="558"/>
    </location>
</feature>
<accession>A0A6P1E615</accession>
<dbReference type="AlphaFoldDB" id="A0A6P1E615"/>
<name>A0A6P1E615_LENHI</name>
<reference evidence="3 4" key="1">
    <citation type="submission" date="2019-12" db="EMBL/GenBank/DDBJ databases">
        <title>Lactobacillus hilgardii FLUB.</title>
        <authorList>
            <person name="Gustaw K."/>
        </authorList>
    </citation>
    <scope>NUCLEOTIDE SEQUENCE [LARGE SCALE GENOMIC DNA]</scope>
    <source>
        <strain evidence="3 4">FLUB</strain>
    </source>
</reference>
<protein>
    <submittedName>
        <fullName evidence="3">Surface layer protein SlpB</fullName>
    </submittedName>
</protein>
<proteinExistence type="predicted"/>
<dbReference type="EMBL" id="CP047121">
    <property type="protein sequence ID" value="QHB51550.1"/>
    <property type="molecule type" value="Genomic_DNA"/>
</dbReference>
<evidence type="ECO:0000256" key="1">
    <source>
        <dbReference type="SAM" id="MobiDB-lite"/>
    </source>
</evidence>
<gene>
    <name evidence="3" type="ORF">GQR93_04610</name>
</gene>
<keyword evidence="2" id="KW-0732">Signal</keyword>
<feature type="region of interest" description="Disordered" evidence="1">
    <location>
        <begin position="238"/>
        <end position="258"/>
    </location>
</feature>
<feature type="signal peptide" evidence="2">
    <location>
        <begin position="1"/>
        <end position="22"/>
    </location>
</feature>